<accession>A0A109MWW8</accession>
<dbReference type="PANTHER" id="PTHR44688:SF25">
    <property type="entry name" value="HTH LUXR-TYPE DOMAIN-CONTAINING PROTEIN"/>
    <property type="match status" value="1"/>
</dbReference>
<dbReference type="Pfam" id="PF00196">
    <property type="entry name" value="GerE"/>
    <property type="match status" value="1"/>
</dbReference>
<dbReference type="AlphaFoldDB" id="A0A109MWW8"/>
<keyword evidence="6" id="KW-1185">Reference proteome</keyword>
<dbReference type="InterPro" id="IPR016032">
    <property type="entry name" value="Sig_transdc_resp-reg_C-effctor"/>
</dbReference>
<proteinExistence type="predicted"/>
<evidence type="ECO:0000259" key="4">
    <source>
        <dbReference type="PROSITE" id="PS50043"/>
    </source>
</evidence>
<comment type="caution">
    <text evidence="5">The sequence shown here is derived from an EMBL/GenBank/DDBJ whole genome shotgun (WGS) entry which is preliminary data.</text>
</comment>
<dbReference type="InterPro" id="IPR036388">
    <property type="entry name" value="WH-like_DNA-bd_sf"/>
</dbReference>
<keyword evidence="3" id="KW-0804">Transcription</keyword>
<dbReference type="Gene3D" id="1.10.10.10">
    <property type="entry name" value="Winged helix-like DNA-binding domain superfamily/Winged helix DNA-binding domain"/>
    <property type="match status" value="1"/>
</dbReference>
<evidence type="ECO:0000256" key="2">
    <source>
        <dbReference type="ARBA" id="ARBA00023125"/>
    </source>
</evidence>
<reference evidence="5 6" key="1">
    <citation type="submission" date="2015-11" db="EMBL/GenBank/DDBJ databases">
        <title>Genome Sequence of Bacillus simplex strain VanAntwerpen2.</title>
        <authorList>
            <person name="Couger M.B."/>
        </authorList>
    </citation>
    <scope>NUCLEOTIDE SEQUENCE [LARGE SCALE GENOMIC DNA]</scope>
    <source>
        <strain evidence="5 6">VanAntwerpen02</strain>
    </source>
</reference>
<sequence length="228" mass="25337">MLEETVMNHVQKISDQKNGAHKSQMIVRGCVDFFSLQRASLFNYSSLTGMGEGICACTSEDTYSLQQVKENIHDIYPIHQAVVHKQPIYLTIQHAKSAIPAKYIRRFDITSLAIIPIILKGTAIGFVLADPENSNEPVTKNELMMLSHYLSLAVSSTFAAVPPQYLLSKREVEALQHLANGLGLKQMAPKMQVSEYTVRDHISSAIRKLGATHRTEAVAVAIRSKMIM</sequence>
<dbReference type="Proteomes" id="UP000064189">
    <property type="component" value="Unassembled WGS sequence"/>
</dbReference>
<evidence type="ECO:0000313" key="6">
    <source>
        <dbReference type="Proteomes" id="UP000064189"/>
    </source>
</evidence>
<dbReference type="InterPro" id="IPR029016">
    <property type="entry name" value="GAF-like_dom_sf"/>
</dbReference>
<dbReference type="SMART" id="SM00421">
    <property type="entry name" value="HTH_LUXR"/>
    <property type="match status" value="1"/>
</dbReference>
<keyword evidence="1" id="KW-0805">Transcription regulation</keyword>
<dbReference type="InterPro" id="IPR000792">
    <property type="entry name" value="Tscrpt_reg_LuxR_C"/>
</dbReference>
<evidence type="ECO:0000256" key="1">
    <source>
        <dbReference type="ARBA" id="ARBA00023015"/>
    </source>
</evidence>
<evidence type="ECO:0000256" key="3">
    <source>
        <dbReference type="ARBA" id="ARBA00023163"/>
    </source>
</evidence>
<dbReference type="GO" id="GO:0045892">
    <property type="term" value="P:negative regulation of DNA-templated transcription"/>
    <property type="evidence" value="ECO:0007669"/>
    <property type="project" value="UniProtKB-ARBA"/>
</dbReference>
<dbReference type="RefSeq" id="WP_061142940.1">
    <property type="nucleotide sequence ID" value="NZ_LNNH01000028.1"/>
</dbReference>
<feature type="domain" description="HTH luxR-type" evidence="4">
    <location>
        <begin position="160"/>
        <end position="225"/>
    </location>
</feature>
<keyword evidence="2" id="KW-0238">DNA-binding</keyword>
<evidence type="ECO:0000313" key="5">
    <source>
        <dbReference type="EMBL" id="KWW17393.1"/>
    </source>
</evidence>
<dbReference type="PRINTS" id="PR00038">
    <property type="entry name" value="HTHLUXR"/>
</dbReference>
<dbReference type="CDD" id="cd06170">
    <property type="entry name" value="LuxR_C_like"/>
    <property type="match status" value="1"/>
</dbReference>
<gene>
    <name evidence="5" type="ORF">AS888_22620</name>
</gene>
<dbReference type="Gene3D" id="3.30.450.40">
    <property type="match status" value="1"/>
</dbReference>
<dbReference type="PANTHER" id="PTHR44688">
    <property type="entry name" value="DNA-BINDING TRANSCRIPTIONAL ACTIVATOR DEVR_DOSR"/>
    <property type="match status" value="1"/>
</dbReference>
<dbReference type="GO" id="GO:0003677">
    <property type="term" value="F:DNA binding"/>
    <property type="evidence" value="ECO:0007669"/>
    <property type="project" value="UniProtKB-KW"/>
</dbReference>
<dbReference type="PROSITE" id="PS50043">
    <property type="entry name" value="HTH_LUXR_2"/>
    <property type="match status" value="1"/>
</dbReference>
<dbReference type="SUPFAM" id="SSF55781">
    <property type="entry name" value="GAF domain-like"/>
    <property type="match status" value="1"/>
</dbReference>
<dbReference type="EMBL" id="LNNH01000028">
    <property type="protein sequence ID" value="KWW17393.1"/>
    <property type="molecule type" value="Genomic_DNA"/>
</dbReference>
<dbReference type="SUPFAM" id="SSF46894">
    <property type="entry name" value="C-terminal effector domain of the bipartite response regulators"/>
    <property type="match status" value="1"/>
</dbReference>
<protein>
    <recommendedName>
        <fullName evidence="4">HTH luxR-type domain-containing protein</fullName>
    </recommendedName>
</protein>
<name>A0A109MWW8_9BACI</name>
<organism evidence="5 6">
    <name type="scientific">Peribacillus simplex</name>
    <dbReference type="NCBI Taxonomy" id="1478"/>
    <lineage>
        <taxon>Bacteria</taxon>
        <taxon>Bacillati</taxon>
        <taxon>Bacillota</taxon>
        <taxon>Bacilli</taxon>
        <taxon>Bacillales</taxon>
        <taxon>Bacillaceae</taxon>
        <taxon>Peribacillus</taxon>
    </lineage>
</organism>